<dbReference type="STRING" id="335284.Pcryo_0761"/>
<dbReference type="KEGG" id="pcr:Pcryo_0761"/>
<reference evidence="2" key="1">
    <citation type="submission" date="2006-03" db="EMBL/GenBank/DDBJ databases">
        <title>Complete sequence of chromosome of Psychrobacter cryohalolentis K5.</title>
        <authorList>
            <consortium name="US DOE Joint Genome Institute"/>
            <person name="Copeland A."/>
            <person name="Lucas S."/>
            <person name="Lapidus A."/>
            <person name="Barry K."/>
            <person name="Detter J.C."/>
            <person name="Glavina del Rio T."/>
            <person name="Hammon N."/>
            <person name="Israni S."/>
            <person name="Dalin E."/>
            <person name="Tice H."/>
            <person name="Pitluck S."/>
            <person name="Brettin T."/>
            <person name="Bruce D."/>
            <person name="Han C."/>
            <person name="Tapia R."/>
            <person name="Sims D.R."/>
            <person name="Gilna P."/>
            <person name="Schmutz J."/>
            <person name="Larimer F."/>
            <person name="Land M."/>
            <person name="Hauser L."/>
            <person name="Kyrpides N."/>
            <person name="Kim E."/>
            <person name="Richardson P."/>
        </authorList>
    </citation>
    <scope>NUCLEOTIDE SEQUENCE</scope>
    <source>
        <strain evidence="2">K5</strain>
    </source>
</reference>
<keyword evidence="1" id="KW-0472">Membrane</keyword>
<evidence type="ECO:0000313" key="2">
    <source>
        <dbReference type="EMBL" id="ABE74544.1"/>
    </source>
</evidence>
<dbReference type="HOGENOM" id="CLU_1823747_0_0_6"/>
<keyword evidence="3" id="KW-1185">Reference proteome</keyword>
<gene>
    <name evidence="2" type="ordered locus">Pcryo_0761</name>
</gene>
<evidence type="ECO:0000313" key="3">
    <source>
        <dbReference type="Proteomes" id="UP000002425"/>
    </source>
</evidence>
<protein>
    <submittedName>
        <fullName evidence="2">Uncharacterized protein</fullName>
    </submittedName>
</protein>
<dbReference type="RefSeq" id="WP_011513109.1">
    <property type="nucleotide sequence ID" value="NC_007969.1"/>
</dbReference>
<dbReference type="Proteomes" id="UP000002425">
    <property type="component" value="Chromosome"/>
</dbReference>
<keyword evidence="1" id="KW-0812">Transmembrane</keyword>
<accession>Q1QCQ9</accession>
<evidence type="ECO:0000256" key="1">
    <source>
        <dbReference type="SAM" id="Phobius"/>
    </source>
</evidence>
<feature type="transmembrane region" description="Helical" evidence="1">
    <location>
        <begin position="116"/>
        <end position="135"/>
    </location>
</feature>
<dbReference type="EMBL" id="CP000323">
    <property type="protein sequence ID" value="ABE74544.1"/>
    <property type="molecule type" value="Genomic_DNA"/>
</dbReference>
<feature type="transmembrane region" description="Helical" evidence="1">
    <location>
        <begin position="45"/>
        <end position="78"/>
    </location>
</feature>
<keyword evidence="1" id="KW-1133">Transmembrane helix</keyword>
<organism evidence="2 3">
    <name type="scientific">Psychrobacter cryohalolentis (strain ATCC BAA-1226 / DSM 17306 / VKM B-2378 / K5)</name>
    <dbReference type="NCBI Taxonomy" id="335284"/>
    <lineage>
        <taxon>Bacteria</taxon>
        <taxon>Pseudomonadati</taxon>
        <taxon>Pseudomonadota</taxon>
        <taxon>Gammaproteobacteria</taxon>
        <taxon>Moraxellales</taxon>
        <taxon>Moraxellaceae</taxon>
        <taxon>Psychrobacter</taxon>
    </lineage>
</organism>
<name>Q1QCQ9_PSYCK</name>
<sequence>MIINSIYDFLVYELKALPNAYFDIARNLSHSIETSSSIMNGLSIIFGFFMMFGGLALFIGIAIIILPLLLVFAAIVIMSENIQQSVFPKYEIAIDIIAIPILLALTYYFGHTYLSLVLAPAFNFGLNIILSLFSIPMQYNG</sequence>
<dbReference type="AlphaFoldDB" id="Q1QCQ9"/>
<feature type="transmembrane region" description="Helical" evidence="1">
    <location>
        <begin position="90"/>
        <end position="110"/>
    </location>
</feature>
<proteinExistence type="predicted"/>